<sequence length="381" mass="42827">MSYTEERRPQITSTDEREIRPDFENAILCSAKKGVLKELTSSCNDLMTSTSRPRRTSIFYKLGNAPGNVTSLIAHVLTRRLSHYRASQLLLQQENPTYSISNHKELRHDMLSVYQVQVLSARAELRPDKHSVELVGGPQHKGDIWSRTKQIWVVKDAATEPSFQEPCLQCTSKKSSMSVLKCPLNSKPLVLSARAGHICLSVRACEHELLPQAGDEPKETRQNKVFPRLDTGHYNIRVFLPAMCTTITQKFLSVDSFWDGVPVAHEESFVIRHYGVKFILWSLVAWTIPNLWRIHIWNDYEDGFVPCKHARWSNPDSFGVFVMANSLTGNDVHCSSWSSHHESQDIGQRVVNGLIAISGVSVEKMAGKAVGGTGITGVFTR</sequence>
<evidence type="ECO:0000313" key="1">
    <source>
        <dbReference type="EMBL" id="ORZ13903.1"/>
    </source>
</evidence>
<dbReference type="GeneID" id="33569706"/>
<protein>
    <submittedName>
        <fullName evidence="1">Uncharacterized protein</fullName>
    </submittedName>
</protein>
<gene>
    <name evidence="1" type="ORF">BCR41DRAFT_387117</name>
</gene>
<accession>A0A1Y2GKV8</accession>
<dbReference type="RefSeq" id="XP_021880687.1">
    <property type="nucleotide sequence ID" value="XM_022027863.1"/>
</dbReference>
<dbReference type="Proteomes" id="UP000193648">
    <property type="component" value="Unassembled WGS sequence"/>
</dbReference>
<keyword evidence="2" id="KW-1185">Reference proteome</keyword>
<organism evidence="1 2">
    <name type="scientific">Lobosporangium transversale</name>
    <dbReference type="NCBI Taxonomy" id="64571"/>
    <lineage>
        <taxon>Eukaryota</taxon>
        <taxon>Fungi</taxon>
        <taxon>Fungi incertae sedis</taxon>
        <taxon>Mucoromycota</taxon>
        <taxon>Mortierellomycotina</taxon>
        <taxon>Mortierellomycetes</taxon>
        <taxon>Mortierellales</taxon>
        <taxon>Mortierellaceae</taxon>
        <taxon>Lobosporangium</taxon>
    </lineage>
</organism>
<reference evidence="1 2" key="1">
    <citation type="submission" date="2016-07" db="EMBL/GenBank/DDBJ databases">
        <title>Pervasive Adenine N6-methylation of Active Genes in Fungi.</title>
        <authorList>
            <consortium name="DOE Joint Genome Institute"/>
            <person name="Mondo S.J."/>
            <person name="Dannebaum R.O."/>
            <person name="Kuo R.C."/>
            <person name="Labutti K."/>
            <person name="Haridas S."/>
            <person name="Kuo A."/>
            <person name="Salamov A."/>
            <person name="Ahrendt S.R."/>
            <person name="Lipzen A."/>
            <person name="Sullivan W."/>
            <person name="Andreopoulos W.B."/>
            <person name="Clum A."/>
            <person name="Lindquist E."/>
            <person name="Daum C."/>
            <person name="Ramamoorthy G.K."/>
            <person name="Gryganskyi A."/>
            <person name="Culley D."/>
            <person name="Magnuson J.K."/>
            <person name="James T.Y."/>
            <person name="O'Malley M.A."/>
            <person name="Stajich J.E."/>
            <person name="Spatafora J.W."/>
            <person name="Visel A."/>
            <person name="Grigoriev I.V."/>
        </authorList>
    </citation>
    <scope>NUCLEOTIDE SEQUENCE [LARGE SCALE GENOMIC DNA]</scope>
    <source>
        <strain evidence="1 2">NRRL 3116</strain>
    </source>
</reference>
<name>A0A1Y2GKV8_9FUNG</name>
<proteinExistence type="predicted"/>
<dbReference type="EMBL" id="MCFF01000022">
    <property type="protein sequence ID" value="ORZ13903.1"/>
    <property type="molecule type" value="Genomic_DNA"/>
</dbReference>
<dbReference type="AlphaFoldDB" id="A0A1Y2GKV8"/>
<dbReference type="InParanoid" id="A0A1Y2GKV8"/>
<evidence type="ECO:0000313" key="2">
    <source>
        <dbReference type="Proteomes" id="UP000193648"/>
    </source>
</evidence>
<comment type="caution">
    <text evidence="1">The sequence shown here is derived from an EMBL/GenBank/DDBJ whole genome shotgun (WGS) entry which is preliminary data.</text>
</comment>